<name>A0A840YIC8_9SPHN</name>
<keyword evidence="7" id="KW-1015">Disulfide bond</keyword>
<dbReference type="GO" id="GO:0034599">
    <property type="term" value="P:cellular response to oxidative stress"/>
    <property type="evidence" value="ECO:0007669"/>
    <property type="project" value="TreeGrafter"/>
</dbReference>
<proteinExistence type="inferred from homology"/>
<reference evidence="14 15" key="1">
    <citation type="submission" date="2020-08" db="EMBL/GenBank/DDBJ databases">
        <title>Genomic Encyclopedia of Type Strains, Phase IV (KMG-IV): sequencing the most valuable type-strain genomes for metagenomic binning, comparative biology and taxonomic classification.</title>
        <authorList>
            <person name="Goeker M."/>
        </authorList>
    </citation>
    <scope>NUCLEOTIDE SEQUENCE [LARGE SCALE GENOMIC DNA]</scope>
    <source>
        <strain evidence="14 15">DSM 26736</strain>
    </source>
</reference>
<dbReference type="InterPro" id="IPR000866">
    <property type="entry name" value="AhpC/TSA"/>
</dbReference>
<evidence type="ECO:0000256" key="8">
    <source>
        <dbReference type="ARBA" id="ARBA00023284"/>
    </source>
</evidence>
<evidence type="ECO:0000256" key="10">
    <source>
        <dbReference type="ARBA" id="ARBA00038489"/>
    </source>
</evidence>
<dbReference type="SUPFAM" id="SSF52833">
    <property type="entry name" value="Thioredoxin-like"/>
    <property type="match status" value="1"/>
</dbReference>
<dbReference type="InterPro" id="IPR013766">
    <property type="entry name" value="Thioredoxin_domain"/>
</dbReference>
<dbReference type="GO" id="GO:0045454">
    <property type="term" value="P:cell redox homeostasis"/>
    <property type="evidence" value="ECO:0007669"/>
    <property type="project" value="TreeGrafter"/>
</dbReference>
<dbReference type="InterPro" id="IPR050924">
    <property type="entry name" value="Peroxiredoxin_BCP/PrxQ"/>
</dbReference>
<dbReference type="PROSITE" id="PS51352">
    <property type="entry name" value="THIOREDOXIN_2"/>
    <property type="match status" value="1"/>
</dbReference>
<evidence type="ECO:0000256" key="3">
    <source>
        <dbReference type="ARBA" id="ARBA00013017"/>
    </source>
</evidence>
<dbReference type="PANTHER" id="PTHR42801:SF4">
    <property type="entry name" value="AHPC_TSA FAMILY PROTEIN"/>
    <property type="match status" value="1"/>
</dbReference>
<evidence type="ECO:0000256" key="11">
    <source>
        <dbReference type="ARBA" id="ARBA00042639"/>
    </source>
</evidence>
<comment type="function">
    <text evidence="1">Thiol-specific peroxidase that catalyzes the reduction of hydrogen peroxide and organic hydroperoxides to water and alcohols, respectively. Plays a role in cell protection against oxidative stress by detoxifying peroxides and as sensor of hydrogen peroxide-mediated signaling events.</text>
</comment>
<dbReference type="Pfam" id="PF00578">
    <property type="entry name" value="AhpC-TSA"/>
    <property type="match status" value="1"/>
</dbReference>
<dbReference type="PANTHER" id="PTHR42801">
    <property type="entry name" value="THIOREDOXIN-DEPENDENT PEROXIDE REDUCTASE"/>
    <property type="match status" value="1"/>
</dbReference>
<dbReference type="GO" id="GO:0005737">
    <property type="term" value="C:cytoplasm"/>
    <property type="evidence" value="ECO:0007669"/>
    <property type="project" value="TreeGrafter"/>
</dbReference>
<dbReference type="CDD" id="cd03017">
    <property type="entry name" value="PRX_BCP"/>
    <property type="match status" value="1"/>
</dbReference>
<evidence type="ECO:0000256" key="5">
    <source>
        <dbReference type="ARBA" id="ARBA00022862"/>
    </source>
</evidence>
<evidence type="ECO:0000313" key="14">
    <source>
        <dbReference type="EMBL" id="MBB5710618.1"/>
    </source>
</evidence>
<dbReference type="GO" id="GO:0008379">
    <property type="term" value="F:thioredoxin peroxidase activity"/>
    <property type="evidence" value="ECO:0007669"/>
    <property type="project" value="TreeGrafter"/>
</dbReference>
<keyword evidence="15" id="KW-1185">Reference proteome</keyword>
<dbReference type="Proteomes" id="UP000527143">
    <property type="component" value="Unassembled WGS sequence"/>
</dbReference>
<keyword evidence="8" id="KW-0676">Redox-active center</keyword>
<dbReference type="EC" id="1.11.1.24" evidence="3"/>
<keyword evidence="6 14" id="KW-0560">Oxidoreductase</keyword>
<evidence type="ECO:0000256" key="12">
    <source>
        <dbReference type="ARBA" id="ARBA00049091"/>
    </source>
</evidence>
<evidence type="ECO:0000256" key="4">
    <source>
        <dbReference type="ARBA" id="ARBA00022559"/>
    </source>
</evidence>
<dbReference type="EMBL" id="JACIJF010000004">
    <property type="protein sequence ID" value="MBB5710618.1"/>
    <property type="molecule type" value="Genomic_DNA"/>
</dbReference>
<protein>
    <recommendedName>
        <fullName evidence="3">thioredoxin-dependent peroxiredoxin</fullName>
        <ecNumber evidence="3">1.11.1.24</ecNumber>
    </recommendedName>
    <alternativeName>
        <fullName evidence="9">Thioredoxin peroxidase</fullName>
    </alternativeName>
    <alternativeName>
        <fullName evidence="11">Thioredoxin-dependent peroxiredoxin Bcp</fullName>
    </alternativeName>
</protein>
<evidence type="ECO:0000256" key="7">
    <source>
        <dbReference type="ARBA" id="ARBA00023157"/>
    </source>
</evidence>
<feature type="domain" description="Thioredoxin" evidence="13">
    <location>
        <begin position="3"/>
        <end position="156"/>
    </location>
</feature>
<gene>
    <name evidence="14" type="ORF">FHT02_001849</name>
</gene>
<dbReference type="Gene3D" id="3.40.30.10">
    <property type="entry name" value="Glutaredoxin"/>
    <property type="match status" value="1"/>
</dbReference>
<organism evidence="14 15">
    <name type="scientific">Sphingomonas xinjiangensis</name>
    <dbReference type="NCBI Taxonomy" id="643568"/>
    <lineage>
        <taxon>Bacteria</taxon>
        <taxon>Pseudomonadati</taxon>
        <taxon>Pseudomonadota</taxon>
        <taxon>Alphaproteobacteria</taxon>
        <taxon>Sphingomonadales</taxon>
        <taxon>Sphingomonadaceae</taxon>
        <taxon>Sphingomonas</taxon>
    </lineage>
</organism>
<keyword evidence="5" id="KW-0049">Antioxidant</keyword>
<dbReference type="InterPro" id="IPR036249">
    <property type="entry name" value="Thioredoxin-like_sf"/>
</dbReference>
<dbReference type="RefSeq" id="WP_184086677.1">
    <property type="nucleotide sequence ID" value="NZ_JACIJF010000004.1"/>
</dbReference>
<keyword evidence="4 14" id="KW-0575">Peroxidase</keyword>
<comment type="subunit">
    <text evidence="2">Monomer.</text>
</comment>
<comment type="caution">
    <text evidence="14">The sequence shown here is derived from an EMBL/GenBank/DDBJ whole genome shotgun (WGS) entry which is preliminary data.</text>
</comment>
<evidence type="ECO:0000256" key="9">
    <source>
        <dbReference type="ARBA" id="ARBA00032824"/>
    </source>
</evidence>
<accession>A0A840YIC8</accession>
<evidence type="ECO:0000256" key="6">
    <source>
        <dbReference type="ARBA" id="ARBA00023002"/>
    </source>
</evidence>
<evidence type="ECO:0000256" key="1">
    <source>
        <dbReference type="ARBA" id="ARBA00003330"/>
    </source>
</evidence>
<comment type="catalytic activity">
    <reaction evidence="12">
        <text>a hydroperoxide + [thioredoxin]-dithiol = an alcohol + [thioredoxin]-disulfide + H2O</text>
        <dbReference type="Rhea" id="RHEA:62620"/>
        <dbReference type="Rhea" id="RHEA-COMP:10698"/>
        <dbReference type="Rhea" id="RHEA-COMP:10700"/>
        <dbReference type="ChEBI" id="CHEBI:15377"/>
        <dbReference type="ChEBI" id="CHEBI:29950"/>
        <dbReference type="ChEBI" id="CHEBI:30879"/>
        <dbReference type="ChEBI" id="CHEBI:35924"/>
        <dbReference type="ChEBI" id="CHEBI:50058"/>
        <dbReference type="EC" id="1.11.1.24"/>
    </reaction>
</comment>
<sequence>MAIEQGEPLPALTLEDADGGTIALADCAGATFVLYFYPKDDTAGCTREAQDFSALLPAFEAAGARVLGVSRDSAEKHRKFTAKHGLSVPLATDPEGAVMEAFGIWGEKQLYGRRYMGVDRSTFLFAADGTLHRAWRKVKVPGHAEQVLEAVKALGPQ</sequence>
<evidence type="ECO:0000259" key="13">
    <source>
        <dbReference type="PROSITE" id="PS51352"/>
    </source>
</evidence>
<dbReference type="FunFam" id="3.40.30.10:FF:000007">
    <property type="entry name" value="Thioredoxin-dependent thiol peroxidase"/>
    <property type="match status" value="1"/>
</dbReference>
<comment type="similarity">
    <text evidence="10">Belongs to the peroxiredoxin family. BCP/PrxQ subfamily.</text>
</comment>
<dbReference type="AlphaFoldDB" id="A0A840YIC8"/>
<evidence type="ECO:0000313" key="15">
    <source>
        <dbReference type="Proteomes" id="UP000527143"/>
    </source>
</evidence>
<evidence type="ECO:0000256" key="2">
    <source>
        <dbReference type="ARBA" id="ARBA00011245"/>
    </source>
</evidence>